<feature type="transmembrane region" description="Helical" evidence="1">
    <location>
        <begin position="28"/>
        <end position="47"/>
    </location>
</feature>
<reference evidence="3" key="1">
    <citation type="journal article" date="2019" name="Int. J. Syst. Evol. Microbiol.">
        <title>The Global Catalogue of Microorganisms (GCM) 10K type strain sequencing project: providing services to taxonomists for standard genome sequencing and annotation.</title>
        <authorList>
            <consortium name="The Broad Institute Genomics Platform"/>
            <consortium name="The Broad Institute Genome Sequencing Center for Infectious Disease"/>
            <person name="Wu L."/>
            <person name="Ma J."/>
        </authorList>
    </citation>
    <scope>NUCLEOTIDE SEQUENCE [LARGE SCALE GENOMIC DNA]</scope>
    <source>
        <strain evidence="3">JCM 17525</strain>
    </source>
</reference>
<dbReference type="EMBL" id="BAABBI010000007">
    <property type="protein sequence ID" value="GAA3792104.1"/>
    <property type="molecule type" value="Genomic_DNA"/>
</dbReference>
<dbReference type="RefSeq" id="WP_027127313.1">
    <property type="nucleotide sequence ID" value="NZ_BAABBI010000007.1"/>
</dbReference>
<name>A0ABP7HM46_9FLAO</name>
<keyword evidence="1" id="KW-0472">Membrane</keyword>
<keyword evidence="3" id="KW-1185">Reference proteome</keyword>
<accession>A0ABP7HM46</accession>
<proteinExistence type="predicted"/>
<feature type="transmembrane region" description="Helical" evidence="1">
    <location>
        <begin position="5"/>
        <end position="22"/>
    </location>
</feature>
<dbReference type="Proteomes" id="UP001501456">
    <property type="component" value="Unassembled WGS sequence"/>
</dbReference>
<evidence type="ECO:0000313" key="2">
    <source>
        <dbReference type="EMBL" id="GAA3792104.1"/>
    </source>
</evidence>
<keyword evidence="1" id="KW-0812">Transmembrane</keyword>
<organism evidence="2 3">
    <name type="scientific">Corallibacter vietnamensis</name>
    <dbReference type="NCBI Taxonomy" id="904130"/>
    <lineage>
        <taxon>Bacteria</taxon>
        <taxon>Pseudomonadati</taxon>
        <taxon>Bacteroidota</taxon>
        <taxon>Flavobacteriia</taxon>
        <taxon>Flavobacteriales</taxon>
        <taxon>Flavobacteriaceae</taxon>
        <taxon>Corallibacter</taxon>
    </lineage>
</organism>
<evidence type="ECO:0000256" key="1">
    <source>
        <dbReference type="SAM" id="Phobius"/>
    </source>
</evidence>
<gene>
    <name evidence="2" type="ORF">GCM10022271_25560</name>
</gene>
<sequence>MKNIFIYYLTILTPLAIIIWLNKTESINSTYFVGLLFFYLLIFRTYIDGKRLSDKNVIPKKDIWKMIIPGKHIEYFKELYLK</sequence>
<keyword evidence="1" id="KW-1133">Transmembrane helix</keyword>
<evidence type="ECO:0000313" key="3">
    <source>
        <dbReference type="Proteomes" id="UP001501456"/>
    </source>
</evidence>
<comment type="caution">
    <text evidence="2">The sequence shown here is derived from an EMBL/GenBank/DDBJ whole genome shotgun (WGS) entry which is preliminary data.</text>
</comment>
<protein>
    <submittedName>
        <fullName evidence="2">Uncharacterized protein</fullName>
    </submittedName>
</protein>